<evidence type="ECO:0000313" key="4">
    <source>
        <dbReference type="EMBL" id="CAB4631314.1"/>
    </source>
</evidence>
<dbReference type="EMBL" id="CAEZVB010000111">
    <property type="protein sequence ID" value="CAB4631314.1"/>
    <property type="molecule type" value="Genomic_DNA"/>
</dbReference>
<dbReference type="InterPro" id="IPR020476">
    <property type="entry name" value="Nudix_hydrolase"/>
</dbReference>
<proteinExistence type="predicted"/>
<sequence>MTKSADFVVSAVVIRDRDGRVLLVRKAGTTRYMLPGGKIETGETPALAAIRELHEEVGAVLDAEQLHFLGDWITAAANEPDHSVHGYIFEHPWIDGLAVRAEIEDLLWLHPDEMTQRNDLAPLLTERVLPSLQS</sequence>
<evidence type="ECO:0000256" key="2">
    <source>
        <dbReference type="ARBA" id="ARBA00022801"/>
    </source>
</evidence>
<evidence type="ECO:0000259" key="3">
    <source>
        <dbReference type="PROSITE" id="PS51462"/>
    </source>
</evidence>
<dbReference type="GO" id="GO:0016787">
    <property type="term" value="F:hydrolase activity"/>
    <property type="evidence" value="ECO:0007669"/>
    <property type="project" value="UniProtKB-KW"/>
</dbReference>
<gene>
    <name evidence="4" type="ORF">UFOPK1908_01481</name>
</gene>
<evidence type="ECO:0000256" key="1">
    <source>
        <dbReference type="ARBA" id="ARBA00001946"/>
    </source>
</evidence>
<protein>
    <submittedName>
        <fullName evidence="4">Unannotated protein</fullName>
    </submittedName>
</protein>
<dbReference type="AlphaFoldDB" id="A0A6J6J3X1"/>
<feature type="domain" description="Nudix hydrolase" evidence="3">
    <location>
        <begin position="4"/>
        <end position="133"/>
    </location>
</feature>
<dbReference type="Gene3D" id="3.90.79.10">
    <property type="entry name" value="Nucleoside Triphosphate Pyrophosphohydrolase"/>
    <property type="match status" value="1"/>
</dbReference>
<dbReference type="PROSITE" id="PS00893">
    <property type="entry name" value="NUDIX_BOX"/>
    <property type="match status" value="1"/>
</dbReference>
<dbReference type="PANTHER" id="PTHR43046:SF2">
    <property type="entry name" value="8-OXO-DGTP DIPHOSPHATASE-RELATED"/>
    <property type="match status" value="1"/>
</dbReference>
<dbReference type="PANTHER" id="PTHR43046">
    <property type="entry name" value="GDP-MANNOSE MANNOSYL HYDROLASE"/>
    <property type="match status" value="1"/>
</dbReference>
<reference evidence="4" key="1">
    <citation type="submission" date="2020-05" db="EMBL/GenBank/DDBJ databases">
        <authorList>
            <person name="Chiriac C."/>
            <person name="Salcher M."/>
            <person name="Ghai R."/>
            <person name="Kavagutti S V."/>
        </authorList>
    </citation>
    <scope>NUCLEOTIDE SEQUENCE</scope>
</reference>
<dbReference type="InterPro" id="IPR015797">
    <property type="entry name" value="NUDIX_hydrolase-like_dom_sf"/>
</dbReference>
<accession>A0A6J6J3X1</accession>
<organism evidence="4">
    <name type="scientific">freshwater metagenome</name>
    <dbReference type="NCBI Taxonomy" id="449393"/>
    <lineage>
        <taxon>unclassified sequences</taxon>
        <taxon>metagenomes</taxon>
        <taxon>ecological metagenomes</taxon>
    </lineage>
</organism>
<dbReference type="PRINTS" id="PR00502">
    <property type="entry name" value="NUDIXFAMILY"/>
</dbReference>
<dbReference type="SUPFAM" id="SSF55811">
    <property type="entry name" value="Nudix"/>
    <property type="match status" value="1"/>
</dbReference>
<dbReference type="InterPro" id="IPR020084">
    <property type="entry name" value="NUDIX_hydrolase_CS"/>
</dbReference>
<name>A0A6J6J3X1_9ZZZZ</name>
<dbReference type="Pfam" id="PF00293">
    <property type="entry name" value="NUDIX"/>
    <property type="match status" value="1"/>
</dbReference>
<dbReference type="PROSITE" id="PS51462">
    <property type="entry name" value="NUDIX"/>
    <property type="match status" value="1"/>
</dbReference>
<comment type="cofactor">
    <cofactor evidence="1">
        <name>Mg(2+)</name>
        <dbReference type="ChEBI" id="CHEBI:18420"/>
    </cofactor>
</comment>
<dbReference type="InterPro" id="IPR000086">
    <property type="entry name" value="NUDIX_hydrolase_dom"/>
</dbReference>
<keyword evidence="2" id="KW-0378">Hydrolase</keyword>
<dbReference type="CDD" id="cd04690">
    <property type="entry name" value="NUDIX_Hydrolase"/>
    <property type="match status" value="1"/>
</dbReference>